<evidence type="ECO:0000313" key="2">
    <source>
        <dbReference type="Proteomes" id="UP000050741"/>
    </source>
</evidence>
<dbReference type="Proteomes" id="UP000050741">
    <property type="component" value="Unassembled WGS sequence"/>
</dbReference>
<dbReference type="WBParaSite" id="GPLIN_000210400">
    <property type="protein sequence ID" value="GPLIN_000210400"/>
    <property type="gene ID" value="GPLIN_000210400"/>
</dbReference>
<protein>
    <submittedName>
        <fullName evidence="3">Uncharacterized protein</fullName>
    </submittedName>
</protein>
<proteinExistence type="predicted"/>
<dbReference type="AlphaFoldDB" id="A0A183BNB8"/>
<accession>A0A183BNB8</accession>
<feature type="region of interest" description="Disordered" evidence="1">
    <location>
        <begin position="372"/>
        <end position="392"/>
    </location>
</feature>
<reference evidence="2" key="1">
    <citation type="submission" date="2013-12" db="EMBL/GenBank/DDBJ databases">
        <authorList>
            <person name="Aslett M."/>
        </authorList>
    </citation>
    <scope>NUCLEOTIDE SEQUENCE [LARGE SCALE GENOMIC DNA]</scope>
    <source>
        <strain evidence="2">Lindley</strain>
    </source>
</reference>
<name>A0A183BNB8_GLOPA</name>
<reference evidence="3" key="3">
    <citation type="submission" date="2016-06" db="UniProtKB">
        <authorList>
            <consortium name="WormBaseParasite"/>
        </authorList>
    </citation>
    <scope>IDENTIFICATION</scope>
</reference>
<evidence type="ECO:0000313" key="3">
    <source>
        <dbReference type="WBParaSite" id="GPLIN_000210400"/>
    </source>
</evidence>
<keyword evidence="2" id="KW-1185">Reference proteome</keyword>
<organism evidence="2 3">
    <name type="scientific">Globodera pallida</name>
    <name type="common">Potato cyst nematode worm</name>
    <name type="synonym">Heterodera pallida</name>
    <dbReference type="NCBI Taxonomy" id="36090"/>
    <lineage>
        <taxon>Eukaryota</taxon>
        <taxon>Metazoa</taxon>
        <taxon>Ecdysozoa</taxon>
        <taxon>Nematoda</taxon>
        <taxon>Chromadorea</taxon>
        <taxon>Rhabditida</taxon>
        <taxon>Tylenchina</taxon>
        <taxon>Tylenchomorpha</taxon>
        <taxon>Tylenchoidea</taxon>
        <taxon>Heteroderidae</taxon>
        <taxon>Heteroderinae</taxon>
        <taxon>Globodera</taxon>
    </lineage>
</organism>
<sequence>MVENRAQETFISCNCTFGEKDKDWNNDELVCKRGQFDAKGNGRTYTQLCKKGSTYCFAAKCAKEGRHYDTWGCTNVKNCSVISKEFKAHCNCSFGEWMVELGNQNLIIPSFLNTTDSAKNWRTGKDLNEKETQDVPLQISPEGRIVIHAKSIHKIADEGGVVPDVIKLYFNGSTNDESRKMILNICVPNVAGSREKCKDGLILCFVGQMDPANAPVITQFQLKNYFENNEIATKCKNAQAAQANWTEFEGKKLHGFQIAHVGDKLMLSSSTSLETVTCTVEDEPCCAIQLGEPGILGGFVAGQPLNESETFVDKAWRGGLLRQENPVSALAFDFLGYIPQGGGLGIIADKCDMQITLEGDGLLKCLGKKCKDSNPEKNSAKTLAPVKATKKE</sequence>
<reference evidence="2" key="2">
    <citation type="submission" date="2014-05" db="EMBL/GenBank/DDBJ databases">
        <title>The genome and life-stage specific transcriptomes of Globodera pallida elucidate key aspects of plant parasitism by a cyst nematode.</title>
        <authorList>
            <person name="Cotton J.A."/>
            <person name="Lilley C.J."/>
            <person name="Jones L.M."/>
            <person name="Kikuchi T."/>
            <person name="Reid A.J."/>
            <person name="Thorpe P."/>
            <person name="Tsai I.J."/>
            <person name="Beasley H."/>
            <person name="Blok V."/>
            <person name="Cock P.J.A."/>
            <person name="Van den Akker S.E."/>
            <person name="Holroyd N."/>
            <person name="Hunt M."/>
            <person name="Mantelin S."/>
            <person name="Naghra H."/>
            <person name="Pain A."/>
            <person name="Palomares-Rius J.E."/>
            <person name="Zarowiecki M."/>
            <person name="Berriman M."/>
            <person name="Jones J.T."/>
            <person name="Urwin P.E."/>
        </authorList>
    </citation>
    <scope>NUCLEOTIDE SEQUENCE [LARGE SCALE GENOMIC DNA]</scope>
    <source>
        <strain evidence="2">Lindley</strain>
    </source>
</reference>
<evidence type="ECO:0000256" key="1">
    <source>
        <dbReference type="SAM" id="MobiDB-lite"/>
    </source>
</evidence>